<reference evidence="2 3" key="1">
    <citation type="submission" date="2024-06" db="EMBL/GenBank/DDBJ databases">
        <title>Draft genome sequence of Geodermatophilus badlandi, a novel member of the Geodermatophilaceae isolated from badland sedimentary rocks in the Red desert, Wyoming, USA.</title>
        <authorList>
            <person name="Ben Tekaya S."/>
            <person name="Nouioui I."/>
            <person name="Flores G.M."/>
            <person name="Shaal M.N."/>
            <person name="Bredoire F."/>
            <person name="Basile F."/>
            <person name="Van Diepen L."/>
            <person name="Ward N.L."/>
        </authorList>
    </citation>
    <scope>NUCLEOTIDE SEQUENCE [LARGE SCALE GENOMIC DNA]</scope>
    <source>
        <strain evidence="2 3">WL48A</strain>
    </source>
</reference>
<name>A0ABV3XJA8_9ACTN</name>
<feature type="region of interest" description="Disordered" evidence="1">
    <location>
        <begin position="65"/>
        <end position="104"/>
    </location>
</feature>
<protein>
    <submittedName>
        <fullName evidence="2">Uncharacterized protein</fullName>
    </submittedName>
</protein>
<gene>
    <name evidence="2" type="ORF">ABQ292_20110</name>
</gene>
<dbReference type="Proteomes" id="UP001560045">
    <property type="component" value="Unassembled WGS sequence"/>
</dbReference>
<evidence type="ECO:0000313" key="3">
    <source>
        <dbReference type="Proteomes" id="UP001560045"/>
    </source>
</evidence>
<dbReference type="EMBL" id="JBFNXQ010000082">
    <property type="protein sequence ID" value="MEX5720674.1"/>
    <property type="molecule type" value="Genomic_DNA"/>
</dbReference>
<accession>A0ABV3XJA8</accession>
<evidence type="ECO:0000313" key="2">
    <source>
        <dbReference type="EMBL" id="MEX5720674.1"/>
    </source>
</evidence>
<keyword evidence="3" id="KW-1185">Reference proteome</keyword>
<comment type="caution">
    <text evidence="2">The sequence shown here is derived from an EMBL/GenBank/DDBJ whole genome shotgun (WGS) entry which is preliminary data.</text>
</comment>
<proteinExistence type="predicted"/>
<sequence length="104" mass="11165">MQQVAGYESPVEHALVGWLVDRPAPFRRLPVSVLSREQKAAQLQRVQALKAMTAAYEAELVLGLADGSPDDADPAPGTPELAPGRGSRIPSCRACRSSSLPSWR</sequence>
<dbReference type="RefSeq" id="WP_369209492.1">
    <property type="nucleotide sequence ID" value="NZ_JBFNXQ010000082.1"/>
</dbReference>
<evidence type="ECO:0000256" key="1">
    <source>
        <dbReference type="SAM" id="MobiDB-lite"/>
    </source>
</evidence>
<organism evidence="2 3">
    <name type="scientific">Geodermatophilus maliterrae</name>
    <dbReference type="NCBI Taxonomy" id="3162531"/>
    <lineage>
        <taxon>Bacteria</taxon>
        <taxon>Bacillati</taxon>
        <taxon>Actinomycetota</taxon>
        <taxon>Actinomycetes</taxon>
        <taxon>Geodermatophilales</taxon>
        <taxon>Geodermatophilaceae</taxon>
        <taxon>Geodermatophilus</taxon>
    </lineage>
</organism>